<feature type="region of interest" description="Disordered" evidence="2">
    <location>
        <begin position="1"/>
        <end position="20"/>
    </location>
</feature>
<feature type="region of interest" description="Disordered" evidence="2">
    <location>
        <begin position="376"/>
        <end position="396"/>
    </location>
</feature>
<dbReference type="SUPFAM" id="SSF47095">
    <property type="entry name" value="HMG-box"/>
    <property type="match status" value="1"/>
</dbReference>
<dbReference type="AlphaFoldDB" id="A0A9P0F5G7"/>
<organism evidence="4 5">
    <name type="scientific">Bemisia tabaci</name>
    <name type="common">Sweetpotato whitefly</name>
    <name type="synonym">Aleurodes tabaci</name>
    <dbReference type="NCBI Taxonomy" id="7038"/>
    <lineage>
        <taxon>Eukaryota</taxon>
        <taxon>Metazoa</taxon>
        <taxon>Ecdysozoa</taxon>
        <taxon>Arthropoda</taxon>
        <taxon>Hexapoda</taxon>
        <taxon>Insecta</taxon>
        <taxon>Pterygota</taxon>
        <taxon>Neoptera</taxon>
        <taxon>Paraneoptera</taxon>
        <taxon>Hemiptera</taxon>
        <taxon>Sternorrhyncha</taxon>
        <taxon>Aleyrodoidea</taxon>
        <taxon>Aleyrodidae</taxon>
        <taxon>Aleyrodinae</taxon>
        <taxon>Bemisia</taxon>
    </lineage>
</organism>
<dbReference type="Gene3D" id="1.10.30.10">
    <property type="entry name" value="High mobility group box domain"/>
    <property type="match status" value="1"/>
</dbReference>
<evidence type="ECO:0000256" key="2">
    <source>
        <dbReference type="SAM" id="MobiDB-lite"/>
    </source>
</evidence>
<sequence>MTEHQAASISKPSCNMVEEPKDLTLKTAVNKKLRPIPPPLNLSQSSTSDVPSPASANLASPKNSFAQKSLPFRKRAHSTSDSPPQSQAQPPQVKLQNVLTPSWTIPASFQTLFESTPSPMDFRLQDVVPYPNFDQRLALSTSVLLSPAPSSVGSSREELLLESVRVPSLSHYYPQQIFPVWHCFISARSEAAAWEVHLVSQSQRNPRKRDPSQGTKIKLPAKAGESNLNNDDWRLVDDLPHSKLRPDWPGKLTVEQIFIIKNDWKKVEDGWKKVEEGSTFDFRIKFSCPDGELEALCLGSQMFFTTDNIWCCLSVDRLRGNSRLLQVGDICLPPSMIQPAQLLLSSLDVSERLYFPFVPASPDICDRMQRFPNCADEPLPMLSPPTTPTRGTQAVPDKAKRPMNAFMLFAKRYRLELIQSNPSKDNRAISVLLGEAWRQLPQAEKDVYINEARSLAHHQKLLHPDCWKRKRSHSTS</sequence>
<dbReference type="InterPro" id="IPR039655">
    <property type="entry name" value="HBP1"/>
</dbReference>
<dbReference type="InterPro" id="IPR036910">
    <property type="entry name" value="HMG_box_dom_sf"/>
</dbReference>
<accession>A0A9P0F5G7</accession>
<feature type="domain" description="HMG box" evidence="3">
    <location>
        <begin position="399"/>
        <end position="453"/>
    </location>
</feature>
<evidence type="ECO:0000259" key="3">
    <source>
        <dbReference type="PROSITE" id="PS50118"/>
    </source>
</evidence>
<dbReference type="PANTHER" id="PTHR15499">
    <property type="entry name" value="HMG BOX-CONTAINING PROTEIN 1"/>
    <property type="match status" value="1"/>
</dbReference>
<protein>
    <recommendedName>
        <fullName evidence="3">HMG box domain-containing protein</fullName>
    </recommendedName>
</protein>
<name>A0A9P0F5G7_BEMTA</name>
<proteinExistence type="predicted"/>
<evidence type="ECO:0000256" key="1">
    <source>
        <dbReference type="PROSITE-ProRule" id="PRU00267"/>
    </source>
</evidence>
<feature type="compositionally biased region" description="Polar residues" evidence="2">
    <location>
        <begin position="1"/>
        <end position="13"/>
    </location>
</feature>
<dbReference type="PANTHER" id="PTHR15499:SF3">
    <property type="entry name" value="HMG BOX-CONTAINING PROTEIN 1"/>
    <property type="match status" value="1"/>
</dbReference>
<evidence type="ECO:0000313" key="5">
    <source>
        <dbReference type="Proteomes" id="UP001152759"/>
    </source>
</evidence>
<dbReference type="Proteomes" id="UP001152759">
    <property type="component" value="Chromosome 5"/>
</dbReference>
<dbReference type="SMART" id="SM00398">
    <property type="entry name" value="HMG"/>
    <property type="match status" value="1"/>
</dbReference>
<feature type="compositionally biased region" description="Polar residues" evidence="2">
    <location>
        <begin position="41"/>
        <end position="67"/>
    </location>
</feature>
<evidence type="ECO:0000313" key="4">
    <source>
        <dbReference type="EMBL" id="CAH0389781.1"/>
    </source>
</evidence>
<keyword evidence="5" id="KW-1185">Reference proteome</keyword>
<keyword evidence="1" id="KW-0238">DNA-binding</keyword>
<keyword evidence="1" id="KW-0539">Nucleus</keyword>
<dbReference type="InterPro" id="IPR009071">
    <property type="entry name" value="HMG_box_dom"/>
</dbReference>
<feature type="region of interest" description="Disordered" evidence="2">
    <location>
        <begin position="32"/>
        <end position="94"/>
    </location>
</feature>
<dbReference type="GO" id="GO:0000981">
    <property type="term" value="F:DNA-binding transcription factor activity, RNA polymerase II-specific"/>
    <property type="evidence" value="ECO:0007669"/>
    <property type="project" value="TreeGrafter"/>
</dbReference>
<dbReference type="GO" id="GO:0000978">
    <property type="term" value="F:RNA polymerase II cis-regulatory region sequence-specific DNA binding"/>
    <property type="evidence" value="ECO:0007669"/>
    <property type="project" value="TreeGrafter"/>
</dbReference>
<feature type="region of interest" description="Disordered" evidence="2">
    <location>
        <begin position="200"/>
        <end position="225"/>
    </location>
</feature>
<reference evidence="4" key="1">
    <citation type="submission" date="2021-12" db="EMBL/GenBank/DDBJ databases">
        <authorList>
            <person name="King R."/>
        </authorList>
    </citation>
    <scope>NUCLEOTIDE SEQUENCE</scope>
</reference>
<feature type="compositionally biased region" description="Low complexity" evidence="2">
    <location>
        <begin position="79"/>
        <end position="92"/>
    </location>
</feature>
<gene>
    <name evidence="4" type="ORF">BEMITA_LOCUS8570</name>
</gene>
<feature type="DNA-binding region" description="HMG box" evidence="1">
    <location>
        <begin position="399"/>
        <end position="453"/>
    </location>
</feature>
<dbReference type="PROSITE" id="PS50118">
    <property type="entry name" value="HMG_BOX_2"/>
    <property type="match status" value="1"/>
</dbReference>
<dbReference type="GO" id="GO:0005634">
    <property type="term" value="C:nucleus"/>
    <property type="evidence" value="ECO:0007669"/>
    <property type="project" value="UniProtKB-UniRule"/>
</dbReference>
<dbReference type="EMBL" id="OU963866">
    <property type="protein sequence ID" value="CAH0389781.1"/>
    <property type="molecule type" value="Genomic_DNA"/>
</dbReference>
<dbReference type="Pfam" id="PF00505">
    <property type="entry name" value="HMG_box"/>
    <property type="match status" value="1"/>
</dbReference>